<evidence type="ECO:0000313" key="3">
    <source>
        <dbReference type="Proteomes" id="UP000193642"/>
    </source>
</evidence>
<protein>
    <recommendedName>
        <fullName evidence="1">HAUS augmin-like complex subunit 6 N-terminal domain-containing protein</fullName>
    </recommendedName>
</protein>
<dbReference type="PANTHER" id="PTHR16151">
    <property type="entry name" value="HAUS AUGMIN-LIKE COMPLEX SUBUNIT 6"/>
    <property type="match status" value="1"/>
</dbReference>
<sequence length="365" mass="41347">MSNLVRQSVFSGLSLLGFEAPSNVPVDSLFAKGVSSANPKAFESVSMFLLSQCRCVDSHELFRHCWPVLERAHSREFRNCVAKALDILKKNGALPASLQVRRSYFDDCKGERFEQAMLALTTHAISCTMNREYKDCISPIPDELMESSTLESVQTTINEMSNQFKADVSKRDEETKEWLEYGTYLSEEFRRALVELEKLSEIKKDMEAHPVFVDGEGFTEFIEVQEMHTQKLETVRSLWKDCSTWIETNQENMNIISDVMEGRANLHSIDGSNSRIEIPNELAEQFRKDIQAERINPYADGGMLDLVSVIKLWGISIKTVDEVLQTSVLQDSTALIESRTYIILFGTVFLAVFVSGERLPKSGNP</sequence>
<reference evidence="2 3" key="1">
    <citation type="submission" date="2016-07" db="EMBL/GenBank/DDBJ databases">
        <title>Pervasive Adenine N6-methylation of Active Genes in Fungi.</title>
        <authorList>
            <consortium name="DOE Joint Genome Institute"/>
            <person name="Mondo S.J."/>
            <person name="Dannebaum R.O."/>
            <person name="Kuo R.C."/>
            <person name="Labutti K."/>
            <person name="Haridas S."/>
            <person name="Kuo A."/>
            <person name="Salamov A."/>
            <person name="Ahrendt S.R."/>
            <person name="Lipzen A."/>
            <person name="Sullivan W."/>
            <person name="Andreopoulos W.B."/>
            <person name="Clum A."/>
            <person name="Lindquist E."/>
            <person name="Daum C."/>
            <person name="Ramamoorthy G.K."/>
            <person name="Gryganskyi A."/>
            <person name="Culley D."/>
            <person name="Magnuson J.K."/>
            <person name="James T.Y."/>
            <person name="O'Malley M.A."/>
            <person name="Stajich J.E."/>
            <person name="Spatafora J.W."/>
            <person name="Visel A."/>
            <person name="Grigoriev I.V."/>
        </authorList>
    </citation>
    <scope>NUCLEOTIDE SEQUENCE [LARGE SCALE GENOMIC DNA]</scope>
    <source>
        <strain evidence="2 3">JEL800</strain>
    </source>
</reference>
<organism evidence="2 3">
    <name type="scientific">Rhizoclosmatium globosum</name>
    <dbReference type="NCBI Taxonomy" id="329046"/>
    <lineage>
        <taxon>Eukaryota</taxon>
        <taxon>Fungi</taxon>
        <taxon>Fungi incertae sedis</taxon>
        <taxon>Chytridiomycota</taxon>
        <taxon>Chytridiomycota incertae sedis</taxon>
        <taxon>Chytridiomycetes</taxon>
        <taxon>Chytridiales</taxon>
        <taxon>Chytriomycetaceae</taxon>
        <taxon>Rhizoclosmatium</taxon>
    </lineage>
</organism>
<dbReference type="GO" id="GO:0051225">
    <property type="term" value="P:spindle assembly"/>
    <property type="evidence" value="ECO:0007669"/>
    <property type="project" value="InterPro"/>
</dbReference>
<dbReference type="InterPro" id="IPR026797">
    <property type="entry name" value="HAUS_6"/>
</dbReference>
<dbReference type="InterPro" id="IPR028163">
    <property type="entry name" value="HAUS_6_N"/>
</dbReference>
<dbReference type="GO" id="GO:1990498">
    <property type="term" value="C:mitotic spindle microtubule"/>
    <property type="evidence" value="ECO:0007669"/>
    <property type="project" value="TreeGrafter"/>
</dbReference>
<dbReference type="Proteomes" id="UP000193642">
    <property type="component" value="Unassembled WGS sequence"/>
</dbReference>
<dbReference type="OrthoDB" id="5575722at2759"/>
<keyword evidence="3" id="KW-1185">Reference proteome</keyword>
<dbReference type="Pfam" id="PF14661">
    <property type="entry name" value="HAUS6_N"/>
    <property type="match status" value="1"/>
</dbReference>
<dbReference type="STRING" id="329046.A0A1Y2C0D8"/>
<evidence type="ECO:0000259" key="1">
    <source>
        <dbReference type="Pfam" id="PF14661"/>
    </source>
</evidence>
<feature type="domain" description="HAUS augmin-like complex subunit 6 N-terminal" evidence="1">
    <location>
        <begin position="11"/>
        <end position="239"/>
    </location>
</feature>
<dbReference type="GO" id="GO:0070652">
    <property type="term" value="C:HAUS complex"/>
    <property type="evidence" value="ECO:0007669"/>
    <property type="project" value="InterPro"/>
</dbReference>
<comment type="caution">
    <text evidence="2">The sequence shown here is derived from an EMBL/GenBank/DDBJ whole genome shotgun (WGS) entry which is preliminary data.</text>
</comment>
<dbReference type="EMBL" id="MCGO01000035">
    <property type="protein sequence ID" value="ORY40479.1"/>
    <property type="molecule type" value="Genomic_DNA"/>
</dbReference>
<dbReference type="AlphaFoldDB" id="A0A1Y2C0D8"/>
<evidence type="ECO:0000313" key="2">
    <source>
        <dbReference type="EMBL" id="ORY40479.1"/>
    </source>
</evidence>
<dbReference type="PANTHER" id="PTHR16151:SF2">
    <property type="entry name" value="HAUS AUGMIN-LIKE COMPLEX SUBUNIT 6"/>
    <property type="match status" value="1"/>
</dbReference>
<proteinExistence type="predicted"/>
<dbReference type="GO" id="GO:0008017">
    <property type="term" value="F:microtubule binding"/>
    <property type="evidence" value="ECO:0007669"/>
    <property type="project" value="TreeGrafter"/>
</dbReference>
<name>A0A1Y2C0D8_9FUNG</name>
<gene>
    <name evidence="2" type="ORF">BCR33DRAFT_366629</name>
</gene>
<accession>A0A1Y2C0D8</accession>